<proteinExistence type="predicted"/>
<reference evidence="2" key="2">
    <citation type="submission" date="2015-06" db="UniProtKB">
        <authorList>
            <consortium name="EnsemblPlants"/>
        </authorList>
    </citation>
    <scope>IDENTIFICATION</scope>
    <source>
        <strain evidence="2">DM1-3 516 R44</strain>
    </source>
</reference>
<name>M1DYR2_SOLTU</name>
<keyword evidence="3" id="KW-1185">Reference proteome</keyword>
<dbReference type="EnsemblPlants" id="PGSC0003DMT400096566">
    <property type="protein sequence ID" value="PGSC0003DMT400096566"/>
    <property type="gene ID" value="PGSC0003DMG400046137"/>
</dbReference>
<reference evidence="3" key="1">
    <citation type="journal article" date="2011" name="Nature">
        <title>Genome sequence and analysis of the tuber crop potato.</title>
        <authorList>
            <consortium name="The Potato Genome Sequencing Consortium"/>
        </authorList>
    </citation>
    <scope>NUCLEOTIDE SEQUENCE [LARGE SCALE GENOMIC DNA]</scope>
    <source>
        <strain evidence="3">cv. DM1-3 516 R44</strain>
    </source>
</reference>
<dbReference type="Proteomes" id="UP000011115">
    <property type="component" value="Unassembled WGS sequence"/>
</dbReference>
<dbReference type="AlphaFoldDB" id="M1DYR2"/>
<accession>M1DYR2</accession>
<organism evidence="2 3">
    <name type="scientific">Solanum tuberosum</name>
    <name type="common">Potato</name>
    <dbReference type="NCBI Taxonomy" id="4113"/>
    <lineage>
        <taxon>Eukaryota</taxon>
        <taxon>Viridiplantae</taxon>
        <taxon>Streptophyta</taxon>
        <taxon>Embryophyta</taxon>
        <taxon>Tracheophyta</taxon>
        <taxon>Spermatophyta</taxon>
        <taxon>Magnoliopsida</taxon>
        <taxon>eudicotyledons</taxon>
        <taxon>Gunneridae</taxon>
        <taxon>Pentapetalae</taxon>
        <taxon>asterids</taxon>
        <taxon>lamiids</taxon>
        <taxon>Solanales</taxon>
        <taxon>Solanaceae</taxon>
        <taxon>Solanoideae</taxon>
        <taxon>Solaneae</taxon>
        <taxon>Solanum</taxon>
    </lineage>
</organism>
<sequence>MSFLKGLVSPGVLPAVQATQAPVNPPIASTAPKTGGMGGNDAFFRPLLGSIMTGNEHEMLTKFLKLKPPLFLGSENEDAYDFILDCYERLYKLGIVHQHGAEFVSFQLQDSAQQQSRAVVPTGNGNNGRGHPQGERGSNQ</sequence>
<dbReference type="InParanoid" id="M1DYR2"/>
<evidence type="ECO:0000313" key="2">
    <source>
        <dbReference type="EnsemblPlants" id="PGSC0003DMT400096566"/>
    </source>
</evidence>
<dbReference type="Gramene" id="PGSC0003DMT400096566">
    <property type="protein sequence ID" value="PGSC0003DMT400096566"/>
    <property type="gene ID" value="PGSC0003DMG400046137"/>
</dbReference>
<feature type="region of interest" description="Disordered" evidence="1">
    <location>
        <begin position="114"/>
        <end position="140"/>
    </location>
</feature>
<evidence type="ECO:0000313" key="3">
    <source>
        <dbReference type="Proteomes" id="UP000011115"/>
    </source>
</evidence>
<protein>
    <submittedName>
        <fullName evidence="2">'chromo' domain containing protein</fullName>
    </submittedName>
</protein>
<dbReference type="HOGENOM" id="CLU_1963451_0_0_1"/>
<evidence type="ECO:0000256" key="1">
    <source>
        <dbReference type="SAM" id="MobiDB-lite"/>
    </source>
</evidence>
<dbReference type="PaxDb" id="4113-PGSC0003DMT400096566"/>
<dbReference type="eggNOG" id="ENOG502R85Z">
    <property type="taxonomic scope" value="Eukaryota"/>
</dbReference>